<dbReference type="FunFam" id="3.30.160.60:FF:000016">
    <property type="entry name" value="zinc finger protein 37 homolog"/>
    <property type="match status" value="1"/>
</dbReference>
<dbReference type="GO" id="GO:0005634">
    <property type="term" value="C:nucleus"/>
    <property type="evidence" value="ECO:0007669"/>
    <property type="project" value="UniProtKB-SubCell"/>
</dbReference>
<dbReference type="SMART" id="SM00355">
    <property type="entry name" value="ZnF_C2H2"/>
    <property type="match status" value="5"/>
</dbReference>
<feature type="domain" description="C2H2-type" evidence="11">
    <location>
        <begin position="583"/>
        <end position="611"/>
    </location>
</feature>
<keyword evidence="3" id="KW-0677">Repeat</keyword>
<organism evidence="12 13">
    <name type="scientific">Acrobeloides nanus</name>
    <dbReference type="NCBI Taxonomy" id="290746"/>
    <lineage>
        <taxon>Eukaryota</taxon>
        <taxon>Metazoa</taxon>
        <taxon>Ecdysozoa</taxon>
        <taxon>Nematoda</taxon>
        <taxon>Chromadorea</taxon>
        <taxon>Rhabditida</taxon>
        <taxon>Tylenchina</taxon>
        <taxon>Cephalobomorpha</taxon>
        <taxon>Cephaloboidea</taxon>
        <taxon>Cephalobidae</taxon>
        <taxon>Acrobeloides</taxon>
    </lineage>
</organism>
<evidence type="ECO:0000256" key="2">
    <source>
        <dbReference type="ARBA" id="ARBA00022723"/>
    </source>
</evidence>
<keyword evidence="4 9" id="KW-0863">Zinc-finger</keyword>
<dbReference type="GO" id="GO:0022603">
    <property type="term" value="P:regulation of anatomical structure morphogenesis"/>
    <property type="evidence" value="ECO:0007669"/>
    <property type="project" value="UniProtKB-ARBA"/>
</dbReference>
<dbReference type="InterPro" id="IPR051574">
    <property type="entry name" value="ZnF_E-box_Homeobox"/>
</dbReference>
<feature type="region of interest" description="Disordered" evidence="10">
    <location>
        <begin position="319"/>
        <end position="342"/>
    </location>
</feature>
<dbReference type="GO" id="GO:0000981">
    <property type="term" value="F:DNA-binding transcription factor activity, RNA polymerase II-specific"/>
    <property type="evidence" value="ECO:0007669"/>
    <property type="project" value="TreeGrafter"/>
</dbReference>
<feature type="region of interest" description="Disordered" evidence="10">
    <location>
        <begin position="16"/>
        <end position="44"/>
    </location>
</feature>
<evidence type="ECO:0000256" key="6">
    <source>
        <dbReference type="ARBA" id="ARBA00023125"/>
    </source>
</evidence>
<keyword evidence="2" id="KW-0479">Metal-binding</keyword>
<dbReference type="PANTHER" id="PTHR24391:SF27">
    <property type="entry name" value="ZINC FINGER PROTEIN 1"/>
    <property type="match status" value="1"/>
</dbReference>
<dbReference type="WBParaSite" id="ACRNAN_Path_72.g262.t1">
    <property type="protein sequence ID" value="ACRNAN_Path_72.g262.t1"/>
    <property type="gene ID" value="ACRNAN_Path_72.g262"/>
</dbReference>
<feature type="region of interest" description="Disordered" evidence="10">
    <location>
        <begin position="359"/>
        <end position="417"/>
    </location>
</feature>
<feature type="domain" description="C2H2-type" evidence="11">
    <location>
        <begin position="527"/>
        <end position="554"/>
    </location>
</feature>
<feature type="compositionally biased region" description="Basic and acidic residues" evidence="10">
    <location>
        <begin position="245"/>
        <end position="274"/>
    </location>
</feature>
<dbReference type="FunFam" id="3.30.160.60:FF:000744">
    <property type="entry name" value="zinc finger E-box-binding homeobox 1"/>
    <property type="match status" value="1"/>
</dbReference>
<dbReference type="GO" id="GO:2000026">
    <property type="term" value="P:regulation of multicellular organismal development"/>
    <property type="evidence" value="ECO:0007669"/>
    <property type="project" value="UniProtKB-ARBA"/>
</dbReference>
<feature type="compositionally biased region" description="Low complexity" evidence="10">
    <location>
        <begin position="17"/>
        <end position="40"/>
    </location>
</feature>
<evidence type="ECO:0000256" key="1">
    <source>
        <dbReference type="ARBA" id="ARBA00004123"/>
    </source>
</evidence>
<feature type="compositionally biased region" description="Polar residues" evidence="10">
    <location>
        <begin position="394"/>
        <end position="407"/>
    </location>
</feature>
<evidence type="ECO:0000313" key="13">
    <source>
        <dbReference type="WBParaSite" id="ACRNAN_Path_72.g262.t1"/>
    </source>
</evidence>
<evidence type="ECO:0000256" key="9">
    <source>
        <dbReference type="PROSITE-ProRule" id="PRU00042"/>
    </source>
</evidence>
<dbReference type="FunFam" id="3.30.160.60:FF:000013">
    <property type="entry name" value="Putative zinc finger E-box-binding homeobox 2"/>
    <property type="match status" value="1"/>
</dbReference>
<feature type="domain" description="C2H2-type" evidence="11">
    <location>
        <begin position="555"/>
        <end position="582"/>
    </location>
</feature>
<dbReference type="Gene3D" id="3.30.160.60">
    <property type="entry name" value="Classic Zinc Finger"/>
    <property type="match status" value="5"/>
</dbReference>
<dbReference type="Proteomes" id="UP000887540">
    <property type="component" value="Unplaced"/>
</dbReference>
<dbReference type="GO" id="GO:0008270">
    <property type="term" value="F:zinc ion binding"/>
    <property type="evidence" value="ECO:0007669"/>
    <property type="project" value="UniProtKB-KW"/>
</dbReference>
<name>A0A914CC00_9BILA</name>
<evidence type="ECO:0000256" key="5">
    <source>
        <dbReference type="ARBA" id="ARBA00022833"/>
    </source>
</evidence>
<feature type="domain" description="C2H2-type" evidence="11">
    <location>
        <begin position="46"/>
        <end position="73"/>
    </location>
</feature>
<feature type="region of interest" description="Disordered" evidence="10">
    <location>
        <begin position="199"/>
        <end position="274"/>
    </location>
</feature>
<evidence type="ECO:0000259" key="11">
    <source>
        <dbReference type="PROSITE" id="PS50157"/>
    </source>
</evidence>
<dbReference type="Pfam" id="PF00096">
    <property type="entry name" value="zf-C2H2"/>
    <property type="match status" value="3"/>
</dbReference>
<sequence>MASSLDCDILRPASILSNNSQSQTPSNSNNTNDNSSTSNDNVERKFKCPQCPKAFKFKHHLKEHIRIHSGEKPFECRFCHKKFSHSGSYSSHMSSKKCTLQHQQTAQKNVNVLPAGLTLLPGMGASPLASNLTSTVFPSLADHFNVYRAFFQSYSYPSLMNNAAYATLLQQQLLQMASTPENAAQAALLSAAISASNGGNVGKNLDTKVEPITGEEKPGFSPIKTEPSIEPKREATSTPTEESETEMRYMESKASDSDEPKDDKDTTKEDAEMKGIDWRPLRSRSFLTDAQVWFQNTRAKERRSNRLSAISERLSRNAWKSANLNNPKTSTETPMSTQSPSVTDATLQLMAAWTQQCVNMSSSNSNEEKSQETSEVKDEEMDQGCETPLDLSLRPSSAQSDESVGSQSKHEDETDSFWSPSHLIGFVEKECETIKEALQKAKEKNLGHLSPQDTTTESNSDGHEGTSSEASSSIWPSPSSFFSPYSMLGTNGLAELQRVLEGSNDTDDANAKRKNWKAHKSEEDGLYACDTCDKTFGKQSSLARHKYEHSGQRPHKCDTCDKAFKHKHHLTEHKRLHTGDKPFQCNKCFKRFSHSGSYSQHMNHRYSYCKPYRQQTASSHAEESLPA</sequence>
<proteinExistence type="predicted"/>
<dbReference type="GO" id="GO:0045595">
    <property type="term" value="P:regulation of cell differentiation"/>
    <property type="evidence" value="ECO:0007669"/>
    <property type="project" value="UniProtKB-ARBA"/>
</dbReference>
<feature type="compositionally biased region" description="Basic and acidic residues" evidence="10">
    <location>
        <begin position="205"/>
        <end position="218"/>
    </location>
</feature>
<evidence type="ECO:0000256" key="4">
    <source>
        <dbReference type="ARBA" id="ARBA00022771"/>
    </source>
</evidence>
<dbReference type="SUPFAM" id="SSF57667">
    <property type="entry name" value="beta-beta-alpha zinc fingers"/>
    <property type="match status" value="3"/>
</dbReference>
<evidence type="ECO:0000313" key="12">
    <source>
        <dbReference type="Proteomes" id="UP000887540"/>
    </source>
</evidence>
<keyword evidence="5" id="KW-0862">Zinc</keyword>
<dbReference type="GO" id="GO:0000978">
    <property type="term" value="F:RNA polymerase II cis-regulatory region sequence-specific DNA binding"/>
    <property type="evidence" value="ECO:0007669"/>
    <property type="project" value="TreeGrafter"/>
</dbReference>
<evidence type="ECO:0000256" key="7">
    <source>
        <dbReference type="ARBA" id="ARBA00023155"/>
    </source>
</evidence>
<feature type="compositionally biased region" description="Basic and acidic residues" evidence="10">
    <location>
        <begin position="366"/>
        <end position="376"/>
    </location>
</feature>
<reference evidence="13" key="1">
    <citation type="submission" date="2022-11" db="UniProtKB">
        <authorList>
            <consortium name="WormBaseParasite"/>
        </authorList>
    </citation>
    <scope>IDENTIFICATION</scope>
</reference>
<accession>A0A914CC00</accession>
<dbReference type="InterPro" id="IPR013087">
    <property type="entry name" value="Znf_C2H2_type"/>
</dbReference>
<dbReference type="PROSITE" id="PS50157">
    <property type="entry name" value="ZINC_FINGER_C2H2_2"/>
    <property type="match status" value="4"/>
</dbReference>
<keyword evidence="6" id="KW-0238">DNA-binding</keyword>
<dbReference type="InterPro" id="IPR036236">
    <property type="entry name" value="Znf_C2H2_sf"/>
</dbReference>
<protein>
    <submittedName>
        <fullName evidence="13">C2H2-type domain-containing protein</fullName>
    </submittedName>
</protein>
<dbReference type="AlphaFoldDB" id="A0A914CC00"/>
<dbReference type="FunFam" id="3.30.160.60:FF:000072">
    <property type="entry name" value="zinc finger protein 143 isoform X1"/>
    <property type="match status" value="1"/>
</dbReference>
<dbReference type="PANTHER" id="PTHR24391">
    <property type="entry name" value="HISTONE H4 TRANSCRIPTION FACTOR-RELATED"/>
    <property type="match status" value="1"/>
</dbReference>
<keyword evidence="8" id="KW-0539">Nucleus</keyword>
<dbReference type="GO" id="GO:0007411">
    <property type="term" value="P:axon guidance"/>
    <property type="evidence" value="ECO:0007669"/>
    <property type="project" value="UniProtKB-ARBA"/>
</dbReference>
<evidence type="ECO:0000256" key="8">
    <source>
        <dbReference type="ARBA" id="ARBA00023242"/>
    </source>
</evidence>
<keyword evidence="7" id="KW-0371">Homeobox</keyword>
<dbReference type="PROSITE" id="PS00028">
    <property type="entry name" value="ZINC_FINGER_C2H2_1"/>
    <property type="match status" value="3"/>
</dbReference>
<evidence type="ECO:0000256" key="3">
    <source>
        <dbReference type="ARBA" id="ARBA00022737"/>
    </source>
</evidence>
<keyword evidence="12" id="KW-1185">Reference proteome</keyword>
<evidence type="ECO:0000256" key="10">
    <source>
        <dbReference type="SAM" id="MobiDB-lite"/>
    </source>
</evidence>
<feature type="region of interest" description="Disordered" evidence="10">
    <location>
        <begin position="442"/>
        <end position="475"/>
    </location>
</feature>
<dbReference type="GO" id="GO:0000122">
    <property type="term" value="P:negative regulation of transcription by RNA polymerase II"/>
    <property type="evidence" value="ECO:0007669"/>
    <property type="project" value="UniProtKB-ARBA"/>
</dbReference>
<comment type="subcellular location">
    <subcellularLocation>
        <location evidence="1">Nucleus</location>
    </subcellularLocation>
</comment>